<dbReference type="VEuPathDB" id="FungiDB:CPSG_08102"/>
<evidence type="ECO:0000313" key="2">
    <source>
        <dbReference type="EMBL" id="EFW15665.1"/>
    </source>
</evidence>
<proteinExistence type="predicted"/>
<name>E9DDE0_COCPS</name>
<dbReference type="OMA" id="FWRQPAV"/>
<evidence type="ECO:0000313" key="3">
    <source>
        <dbReference type="Proteomes" id="UP000002497"/>
    </source>
</evidence>
<organism evidence="3">
    <name type="scientific">Coccidioides posadasii (strain RMSCC 757 / Silveira)</name>
    <name type="common">Valley fever fungus</name>
    <dbReference type="NCBI Taxonomy" id="443226"/>
    <lineage>
        <taxon>Eukaryota</taxon>
        <taxon>Fungi</taxon>
        <taxon>Dikarya</taxon>
        <taxon>Ascomycota</taxon>
        <taxon>Pezizomycotina</taxon>
        <taxon>Eurotiomycetes</taxon>
        <taxon>Eurotiomycetidae</taxon>
        <taxon>Onygenales</taxon>
        <taxon>Onygenaceae</taxon>
        <taxon>Coccidioides</taxon>
    </lineage>
</organism>
<accession>E9DDE0</accession>
<protein>
    <submittedName>
        <fullName evidence="2">Uncharacterized protein</fullName>
    </submittedName>
</protein>
<reference evidence="3" key="1">
    <citation type="journal article" date="2010" name="Genome Res.">
        <title>Population genomic sequencing of Coccidioides fungi reveals recent hybridization and transposon control.</title>
        <authorList>
            <person name="Neafsey D.E."/>
            <person name="Barker B.M."/>
            <person name="Sharpton T.J."/>
            <person name="Stajich J.E."/>
            <person name="Park D.J."/>
            <person name="Whiston E."/>
            <person name="Hung C.-Y."/>
            <person name="McMahan C."/>
            <person name="White J."/>
            <person name="Sykes S."/>
            <person name="Heiman D."/>
            <person name="Young S."/>
            <person name="Zeng Q."/>
            <person name="Abouelleil A."/>
            <person name="Aftuck L."/>
            <person name="Bessette D."/>
            <person name="Brown A."/>
            <person name="FitzGerald M."/>
            <person name="Lui A."/>
            <person name="Macdonald J.P."/>
            <person name="Priest M."/>
            <person name="Orbach M.J."/>
            <person name="Galgiani J.N."/>
            <person name="Kirkland T.N."/>
            <person name="Cole G.T."/>
            <person name="Birren B.W."/>
            <person name="Henn M.R."/>
            <person name="Taylor J.W."/>
            <person name="Rounsley S.D."/>
        </authorList>
    </citation>
    <scope>NUCLEOTIDE SEQUENCE [LARGE SCALE GENOMIC DNA]</scope>
    <source>
        <strain evidence="3">RMSCC 757 / Silveira</strain>
    </source>
</reference>
<dbReference type="AlphaFoldDB" id="E9DDE0"/>
<gene>
    <name evidence="2" type="ORF">CPSG_08102</name>
</gene>
<feature type="region of interest" description="Disordered" evidence="1">
    <location>
        <begin position="1"/>
        <end position="32"/>
    </location>
</feature>
<evidence type="ECO:0000256" key="1">
    <source>
        <dbReference type="SAM" id="MobiDB-lite"/>
    </source>
</evidence>
<dbReference type="VEuPathDB" id="FungiDB:D8B26_002248"/>
<dbReference type="Proteomes" id="UP000002497">
    <property type="component" value="Unassembled WGS sequence"/>
</dbReference>
<dbReference type="HOGENOM" id="CLU_1011824_0_0_1"/>
<dbReference type="eggNOG" id="ENOG502T1VM">
    <property type="taxonomic scope" value="Eukaryota"/>
</dbReference>
<reference evidence="3" key="2">
    <citation type="submission" date="2010-03" db="EMBL/GenBank/DDBJ databases">
        <title>The genome sequence of Coccidioides posadasii strain Silveira.</title>
        <authorList>
            <consortium name="The Broad Institute Genome Sequencing Center for Infectious Disease"/>
            <person name="Neafsey D."/>
            <person name="Orbach M."/>
            <person name="Henn M.R."/>
            <person name="Cole G.T."/>
            <person name="Galgiani J."/>
            <person name="Gardner M.J."/>
            <person name="Kirkland T.N."/>
            <person name="Taylor J.W."/>
            <person name="Young S.K."/>
            <person name="Zeng Q."/>
            <person name="Koehrsen M."/>
            <person name="Alvarado L."/>
            <person name="Berlin A."/>
            <person name="Borenstein D."/>
            <person name="Chapman S.B."/>
            <person name="Chen Z."/>
            <person name="Engels R."/>
            <person name="Freedman E."/>
            <person name="Gellesch M."/>
            <person name="Goldberg J."/>
            <person name="Griggs A."/>
            <person name="Gujja S."/>
            <person name="Heilman E."/>
            <person name="Heiman D."/>
            <person name="Howarth C."/>
            <person name="Jen D."/>
            <person name="Larson L."/>
            <person name="Mehta T."/>
            <person name="Neiman D."/>
            <person name="Park D."/>
            <person name="Pearson M."/>
            <person name="Richards J."/>
            <person name="Roberts A."/>
            <person name="Saif S."/>
            <person name="Shea T."/>
            <person name="Shenoy N."/>
            <person name="Sisk P."/>
            <person name="Stolte C."/>
            <person name="Sykes S."/>
            <person name="Walk T."/>
            <person name="White J."/>
            <person name="Yandava C."/>
            <person name="Haas B."/>
            <person name="Nusbaum C."/>
            <person name="Birren B."/>
        </authorList>
    </citation>
    <scope>NUCLEOTIDE SEQUENCE [LARGE SCALE GENOMIC DNA]</scope>
    <source>
        <strain evidence="3">RMSCC 757 / Silveira</strain>
    </source>
</reference>
<feature type="compositionally biased region" description="Polar residues" evidence="1">
    <location>
        <begin position="14"/>
        <end position="24"/>
    </location>
</feature>
<sequence>MGHIPDDPAPSYEESVSSRPFSGTDSKHAPDFQPAMPLAAQLANTRTRRINAILETYVDPLLISQGVAGLYKTIFILVPSTVSSLQDAVSNAYTQPPEPQVVGFPANEVVKLIRLKGEEYAMEFWRQPAVVAELESSMKARLVSSGHRLFEPSDVPAVNPEPSPKVQETRKVGFWGKIRGRGVNDDEIEDRKLGWRAEEPQAEGSPGRIPTGLVKVSVQWKEIALRIANDMGLYEIRAMTSIEVSHSMGPSVALSMEQ</sequence>
<dbReference type="EMBL" id="GL636500">
    <property type="protein sequence ID" value="EFW15665.1"/>
    <property type="molecule type" value="Genomic_DNA"/>
</dbReference>
<keyword evidence="3" id="KW-1185">Reference proteome</keyword>
<dbReference type="OrthoDB" id="3914029at2759"/>